<sequence length="140" mass="15739">MNDAELTQRTEQVLAQLADWQLSAEEVVSLLGLATEIKPRHLSSYFNGERALPNAPELQVRLEHISGITEALATTFPFSAQMRLMWLRRPHRRFQQRTPLAVILEEGVEGLQKVRMDVDCAYSYAIADAMAAAQQAKSSQ</sequence>
<organism evidence="2 3">
    <name type="scientific">Thiothrix eikelboomii</name>
    <dbReference type="NCBI Taxonomy" id="92487"/>
    <lineage>
        <taxon>Bacteria</taxon>
        <taxon>Pseudomonadati</taxon>
        <taxon>Pseudomonadota</taxon>
        <taxon>Gammaproteobacteria</taxon>
        <taxon>Thiotrichales</taxon>
        <taxon>Thiotrichaceae</taxon>
        <taxon>Thiothrix</taxon>
    </lineage>
</organism>
<dbReference type="Pfam" id="PF09722">
    <property type="entry name" value="Xre_MbcA_ParS_C"/>
    <property type="match status" value="1"/>
</dbReference>
<dbReference type="AlphaFoldDB" id="A0A1T4W5L1"/>
<name>A0A1T4W5L1_9GAMM</name>
<dbReference type="STRING" id="92487.SAMN02745130_01104"/>
<dbReference type="InterPro" id="IPR024467">
    <property type="entry name" value="Xre/MbcA/ParS-like_toxin-bd"/>
</dbReference>
<dbReference type="RefSeq" id="WP_078921581.1">
    <property type="nucleotide sequence ID" value="NZ_FUYB01000003.1"/>
</dbReference>
<dbReference type="Proteomes" id="UP000190460">
    <property type="component" value="Unassembled WGS sequence"/>
</dbReference>
<evidence type="ECO:0000313" key="3">
    <source>
        <dbReference type="Proteomes" id="UP000190460"/>
    </source>
</evidence>
<reference evidence="2 3" key="1">
    <citation type="submission" date="2017-02" db="EMBL/GenBank/DDBJ databases">
        <authorList>
            <person name="Peterson S.W."/>
        </authorList>
    </citation>
    <scope>NUCLEOTIDE SEQUENCE [LARGE SCALE GENOMIC DNA]</scope>
    <source>
        <strain evidence="2 3">ATCC 49788</strain>
    </source>
</reference>
<keyword evidence="3" id="KW-1185">Reference proteome</keyword>
<proteinExistence type="predicted"/>
<dbReference type="OrthoDB" id="9789845at2"/>
<protein>
    <recommendedName>
        <fullName evidence="1">Antitoxin Xre/MbcA/ParS-like toxin-binding domain-containing protein</fullName>
    </recommendedName>
</protein>
<gene>
    <name evidence="2" type="ORF">SAMN02745130_01104</name>
</gene>
<dbReference type="EMBL" id="FUYB01000003">
    <property type="protein sequence ID" value="SKA72533.1"/>
    <property type="molecule type" value="Genomic_DNA"/>
</dbReference>
<accession>A0A1T4W5L1</accession>
<evidence type="ECO:0000259" key="1">
    <source>
        <dbReference type="Pfam" id="PF09722"/>
    </source>
</evidence>
<feature type="domain" description="Antitoxin Xre/MbcA/ParS-like toxin-binding" evidence="1">
    <location>
        <begin position="83"/>
        <end position="115"/>
    </location>
</feature>
<evidence type="ECO:0000313" key="2">
    <source>
        <dbReference type="EMBL" id="SKA72533.1"/>
    </source>
</evidence>